<keyword evidence="1" id="KW-0175">Coiled coil</keyword>
<gene>
    <name evidence="3" type="ORF">sscle_11g081680</name>
</gene>
<dbReference type="VEuPathDB" id="FungiDB:sscle_11g081680"/>
<sequence>MFRRMADDPANASFPFGALEFLPGITRGLIQYIGSLQENIGEIKMKNAELQTIQNKFQGETETNINWLQDENKSPKMDTEASLDIIRRLQKKNDKLEDEIEDLRRDFIKKKQLYTSMKAEKESLENQLNVVKSGMAGDSDDQNPRKKHSRIE</sequence>
<proteinExistence type="predicted"/>
<dbReference type="EMBL" id="CP017824">
    <property type="protein sequence ID" value="APA13398.1"/>
    <property type="molecule type" value="Genomic_DNA"/>
</dbReference>
<evidence type="ECO:0000256" key="1">
    <source>
        <dbReference type="SAM" id="Coils"/>
    </source>
</evidence>
<dbReference type="Proteomes" id="UP000177798">
    <property type="component" value="Chromosome 11"/>
</dbReference>
<accession>A0A1D9QES4</accession>
<feature type="region of interest" description="Disordered" evidence="2">
    <location>
        <begin position="125"/>
        <end position="152"/>
    </location>
</feature>
<evidence type="ECO:0000313" key="4">
    <source>
        <dbReference type="Proteomes" id="UP000177798"/>
    </source>
</evidence>
<dbReference type="KEGG" id="ssl:SS1G_08002"/>
<feature type="coiled-coil region" evidence="1">
    <location>
        <begin position="79"/>
        <end position="113"/>
    </location>
</feature>
<dbReference type="SUPFAM" id="SSF90257">
    <property type="entry name" value="Myosin rod fragments"/>
    <property type="match status" value="1"/>
</dbReference>
<organism evidence="3 4">
    <name type="scientific">Sclerotinia sclerotiorum (strain ATCC 18683 / 1980 / Ss-1)</name>
    <name type="common">White mold</name>
    <name type="synonym">Whetzelinia sclerotiorum</name>
    <dbReference type="NCBI Taxonomy" id="665079"/>
    <lineage>
        <taxon>Eukaryota</taxon>
        <taxon>Fungi</taxon>
        <taxon>Dikarya</taxon>
        <taxon>Ascomycota</taxon>
        <taxon>Pezizomycotina</taxon>
        <taxon>Leotiomycetes</taxon>
        <taxon>Helotiales</taxon>
        <taxon>Sclerotiniaceae</taxon>
        <taxon>Sclerotinia</taxon>
    </lineage>
</organism>
<dbReference type="OrthoDB" id="3546243at2759"/>
<dbReference type="AlphaFoldDB" id="A0A1D9QES4"/>
<evidence type="ECO:0000313" key="3">
    <source>
        <dbReference type="EMBL" id="APA13398.1"/>
    </source>
</evidence>
<protein>
    <submittedName>
        <fullName evidence="3">Uncharacterized protein</fullName>
    </submittedName>
</protein>
<dbReference type="RefSeq" id="XP_001591376.1">
    <property type="nucleotide sequence ID" value="XM_001591326.1"/>
</dbReference>
<evidence type="ECO:0000256" key="2">
    <source>
        <dbReference type="SAM" id="MobiDB-lite"/>
    </source>
</evidence>
<name>A0A1D9QES4_SCLS1</name>
<reference evidence="4" key="1">
    <citation type="journal article" date="2017" name="Genome Biol. Evol.">
        <title>The complete genome sequence of the phytopathogenic fungus Sclerotinia sclerotiorum reveals insights into the genome architecture of broad host range pathogens.</title>
        <authorList>
            <person name="Derbyshire M."/>
            <person name="Denton-Giles M."/>
            <person name="Hegedus D."/>
            <person name="Seifbarghy S."/>
            <person name="Rollins J."/>
            <person name="van Kan J."/>
            <person name="Seidl M.F."/>
            <person name="Faino L."/>
            <person name="Mbengue M."/>
            <person name="Navaud O."/>
            <person name="Raffaele S."/>
            <person name="Hammond-Kosack K."/>
            <person name="Heard S."/>
            <person name="Oliver R."/>
        </authorList>
    </citation>
    <scope>NUCLEOTIDE SEQUENCE [LARGE SCALE GENOMIC DNA]</scope>
    <source>
        <strain evidence="4">ATCC 18683 / 1980 / Ss-1</strain>
    </source>
</reference>